<dbReference type="AlphaFoldDB" id="A3E3N5"/>
<proteinExistence type="evidence at transcript level"/>
<name>A3E3N5_PFIPI</name>
<organism evidence="1">
    <name type="scientific">Pfiesteria piscicida</name>
    <name type="common">Phantom dinoflagellate</name>
    <dbReference type="NCBI Taxonomy" id="71001"/>
    <lineage>
        <taxon>Eukaryota</taxon>
        <taxon>Sar</taxon>
        <taxon>Alveolata</taxon>
        <taxon>Dinophyceae</taxon>
        <taxon>Peridiniales</taxon>
        <taxon>Pfiesteriaceae</taxon>
        <taxon>Pfiesteria</taxon>
    </lineage>
</organism>
<evidence type="ECO:0000313" key="1">
    <source>
        <dbReference type="EMBL" id="ABI14302.1"/>
    </source>
</evidence>
<sequence length="87" mass="9824">MCMCSADDFDSDRGCCTLGATHRNDAGRLRTTLLHDETTDELLKMHFSGGAVLLHSLYIRWQRLVGDVPRGLVRLLERDDVQLVMCC</sequence>
<protein>
    <submittedName>
        <fullName evidence="1">Uncharacterized protein</fullName>
    </submittedName>
</protein>
<dbReference type="EMBL" id="DQ864887">
    <property type="protein sequence ID" value="ABI14302.1"/>
    <property type="molecule type" value="mRNA"/>
</dbReference>
<reference evidence="1" key="1">
    <citation type="journal article" date="2007" name="Proc. Natl. Acad. Sci. U.S.A.">
        <title>Spliced leader RNA trans-splicing in dinoflagellates.</title>
        <authorList>
            <person name="Zhang H."/>
            <person name="Hou Y."/>
            <person name="Miranda L."/>
            <person name="Campbell D.A."/>
            <person name="Sturm N.R."/>
            <person name="Gaasterland T."/>
            <person name="Lin S."/>
        </authorList>
    </citation>
    <scope>NUCLEOTIDE SEQUENCE</scope>
</reference>
<accession>A3E3N5</accession>